<dbReference type="EMBL" id="CM042882">
    <property type="protein sequence ID" value="KAI4381110.1"/>
    <property type="molecule type" value="Genomic_DNA"/>
</dbReference>
<name>A0ACB9RQY4_9MYRT</name>
<organism evidence="1 2">
    <name type="scientific">Melastoma candidum</name>
    <dbReference type="NCBI Taxonomy" id="119954"/>
    <lineage>
        <taxon>Eukaryota</taxon>
        <taxon>Viridiplantae</taxon>
        <taxon>Streptophyta</taxon>
        <taxon>Embryophyta</taxon>
        <taxon>Tracheophyta</taxon>
        <taxon>Spermatophyta</taxon>
        <taxon>Magnoliopsida</taxon>
        <taxon>eudicotyledons</taxon>
        <taxon>Gunneridae</taxon>
        <taxon>Pentapetalae</taxon>
        <taxon>rosids</taxon>
        <taxon>malvids</taxon>
        <taxon>Myrtales</taxon>
        <taxon>Melastomataceae</taxon>
        <taxon>Melastomatoideae</taxon>
        <taxon>Melastomateae</taxon>
        <taxon>Melastoma</taxon>
    </lineage>
</organism>
<dbReference type="Proteomes" id="UP001057402">
    <property type="component" value="Chromosome 3"/>
</dbReference>
<accession>A0ACB9RQY4</accession>
<proteinExistence type="predicted"/>
<reference evidence="2" key="1">
    <citation type="journal article" date="2023" name="Front. Plant Sci.">
        <title>Chromosomal-level genome assembly of Melastoma candidum provides insights into trichome evolution.</title>
        <authorList>
            <person name="Zhong Y."/>
            <person name="Wu W."/>
            <person name="Sun C."/>
            <person name="Zou P."/>
            <person name="Liu Y."/>
            <person name="Dai S."/>
            <person name="Zhou R."/>
        </authorList>
    </citation>
    <scope>NUCLEOTIDE SEQUENCE [LARGE SCALE GENOMIC DNA]</scope>
</reference>
<keyword evidence="2" id="KW-1185">Reference proteome</keyword>
<protein>
    <submittedName>
        <fullName evidence="1">Uncharacterized protein</fullName>
    </submittedName>
</protein>
<sequence>MAPALVCVSSSMFLLMICLAICSRADFNWDVEITWGADGHAKILEDGKLLTLTLDKSSGAAFRTRNQFLFGSFDVKIKLVPGDSAGTVTTYYLRSEAAAWDEIDLEFLGNSSGEPYVLHTNIYTGGVGNREQQFYLWFDPRADFHSYSVIWNPRVIIIMVDGTPIRQFKNLESRGVPYLKSQPMRIQSSLWNADEWATRGGLVKTDWSKAPFTASFRNLNVENTCVWSSGSSSCGTGHRSSWFDQELDSGGQSRLAWVRKNYMIYDYCTDPKSRSPAECSVN</sequence>
<evidence type="ECO:0000313" key="1">
    <source>
        <dbReference type="EMBL" id="KAI4381110.1"/>
    </source>
</evidence>
<evidence type="ECO:0000313" key="2">
    <source>
        <dbReference type="Proteomes" id="UP001057402"/>
    </source>
</evidence>
<comment type="caution">
    <text evidence="1">The sequence shown here is derived from an EMBL/GenBank/DDBJ whole genome shotgun (WGS) entry which is preliminary data.</text>
</comment>
<gene>
    <name evidence="1" type="ORF">MLD38_007218</name>
</gene>